<feature type="region of interest" description="Disordered" evidence="2">
    <location>
        <begin position="217"/>
        <end position="241"/>
    </location>
</feature>
<dbReference type="PaxDb" id="35128-Thaps7513"/>
<evidence type="ECO:0000313" key="4">
    <source>
        <dbReference type="Proteomes" id="UP000001449"/>
    </source>
</evidence>
<feature type="coiled-coil region" evidence="1">
    <location>
        <begin position="102"/>
        <end position="177"/>
    </location>
</feature>
<protein>
    <submittedName>
        <fullName evidence="3">Uncharacterized protein</fullName>
    </submittedName>
</protein>
<dbReference type="InParanoid" id="B8C6R1"/>
<organism evidence="3 4">
    <name type="scientific">Thalassiosira pseudonana</name>
    <name type="common">Marine diatom</name>
    <name type="synonym">Cyclotella nana</name>
    <dbReference type="NCBI Taxonomy" id="35128"/>
    <lineage>
        <taxon>Eukaryota</taxon>
        <taxon>Sar</taxon>
        <taxon>Stramenopiles</taxon>
        <taxon>Ochrophyta</taxon>
        <taxon>Bacillariophyta</taxon>
        <taxon>Coscinodiscophyceae</taxon>
        <taxon>Thalassiosirophycidae</taxon>
        <taxon>Thalassiosirales</taxon>
        <taxon>Thalassiosiraceae</taxon>
        <taxon>Thalassiosira</taxon>
    </lineage>
</organism>
<keyword evidence="4" id="KW-1185">Reference proteome</keyword>
<dbReference type="RefSeq" id="XP_002291764.1">
    <property type="nucleotide sequence ID" value="XM_002291728.1"/>
</dbReference>
<dbReference type="Proteomes" id="UP000001449">
    <property type="component" value="Chromosome 8"/>
</dbReference>
<dbReference type="GeneID" id="7450140"/>
<dbReference type="HOGENOM" id="CLU_1079614_0_0_1"/>
<keyword evidence="1" id="KW-0175">Coiled coil</keyword>
<gene>
    <name evidence="3" type="ORF">THAPSDRAFT_7513</name>
</gene>
<reference evidence="3 4" key="2">
    <citation type="journal article" date="2008" name="Nature">
        <title>The Phaeodactylum genome reveals the evolutionary history of diatom genomes.</title>
        <authorList>
            <person name="Bowler C."/>
            <person name="Allen A.E."/>
            <person name="Badger J.H."/>
            <person name="Grimwood J."/>
            <person name="Jabbari K."/>
            <person name="Kuo A."/>
            <person name="Maheswari U."/>
            <person name="Martens C."/>
            <person name="Maumus F."/>
            <person name="Otillar R.P."/>
            <person name="Rayko E."/>
            <person name="Salamov A."/>
            <person name="Vandepoele K."/>
            <person name="Beszteri B."/>
            <person name="Gruber A."/>
            <person name="Heijde M."/>
            <person name="Katinka M."/>
            <person name="Mock T."/>
            <person name="Valentin K."/>
            <person name="Verret F."/>
            <person name="Berges J.A."/>
            <person name="Brownlee C."/>
            <person name="Cadoret J.P."/>
            <person name="Chiovitti A."/>
            <person name="Choi C.J."/>
            <person name="Coesel S."/>
            <person name="De Martino A."/>
            <person name="Detter J.C."/>
            <person name="Durkin C."/>
            <person name="Falciatore A."/>
            <person name="Fournet J."/>
            <person name="Haruta M."/>
            <person name="Huysman M.J."/>
            <person name="Jenkins B.D."/>
            <person name="Jiroutova K."/>
            <person name="Jorgensen R.E."/>
            <person name="Joubert Y."/>
            <person name="Kaplan A."/>
            <person name="Kroger N."/>
            <person name="Kroth P.G."/>
            <person name="La Roche J."/>
            <person name="Lindquist E."/>
            <person name="Lommer M."/>
            <person name="Martin-Jezequel V."/>
            <person name="Lopez P.J."/>
            <person name="Lucas S."/>
            <person name="Mangogna M."/>
            <person name="McGinnis K."/>
            <person name="Medlin L.K."/>
            <person name="Montsant A."/>
            <person name="Oudot-Le Secq M.P."/>
            <person name="Napoli C."/>
            <person name="Obornik M."/>
            <person name="Parker M.S."/>
            <person name="Petit J.L."/>
            <person name="Porcel B.M."/>
            <person name="Poulsen N."/>
            <person name="Robison M."/>
            <person name="Rychlewski L."/>
            <person name="Rynearson T.A."/>
            <person name="Schmutz J."/>
            <person name="Shapiro H."/>
            <person name="Siaut M."/>
            <person name="Stanley M."/>
            <person name="Sussman M.R."/>
            <person name="Taylor A.R."/>
            <person name="Vardi A."/>
            <person name="von Dassow P."/>
            <person name="Vyverman W."/>
            <person name="Willis A."/>
            <person name="Wyrwicz L.S."/>
            <person name="Rokhsar D.S."/>
            <person name="Weissenbach J."/>
            <person name="Armbrust E.V."/>
            <person name="Green B.R."/>
            <person name="Van de Peer Y."/>
            <person name="Grigoriev I.V."/>
        </authorList>
    </citation>
    <scope>NUCLEOTIDE SEQUENCE [LARGE SCALE GENOMIC DNA]</scope>
    <source>
        <strain evidence="3 4">CCMP1335</strain>
    </source>
</reference>
<dbReference type="AlphaFoldDB" id="B8C6R1"/>
<evidence type="ECO:0000313" key="3">
    <source>
        <dbReference type="EMBL" id="EED90615.1"/>
    </source>
</evidence>
<reference evidence="3 4" key="1">
    <citation type="journal article" date="2004" name="Science">
        <title>The genome of the diatom Thalassiosira pseudonana: ecology, evolution, and metabolism.</title>
        <authorList>
            <person name="Armbrust E.V."/>
            <person name="Berges J.A."/>
            <person name="Bowler C."/>
            <person name="Green B.R."/>
            <person name="Martinez D."/>
            <person name="Putnam N.H."/>
            <person name="Zhou S."/>
            <person name="Allen A.E."/>
            <person name="Apt K.E."/>
            <person name="Bechner M."/>
            <person name="Brzezinski M.A."/>
            <person name="Chaal B.K."/>
            <person name="Chiovitti A."/>
            <person name="Davis A.K."/>
            <person name="Demarest M.S."/>
            <person name="Detter J.C."/>
            <person name="Glavina T."/>
            <person name="Goodstein D."/>
            <person name="Hadi M.Z."/>
            <person name="Hellsten U."/>
            <person name="Hildebrand M."/>
            <person name="Jenkins B.D."/>
            <person name="Jurka J."/>
            <person name="Kapitonov V.V."/>
            <person name="Kroger N."/>
            <person name="Lau W.W."/>
            <person name="Lane T.W."/>
            <person name="Larimer F.W."/>
            <person name="Lippmeier J.C."/>
            <person name="Lucas S."/>
            <person name="Medina M."/>
            <person name="Montsant A."/>
            <person name="Obornik M."/>
            <person name="Parker M.S."/>
            <person name="Palenik B."/>
            <person name="Pazour G.J."/>
            <person name="Richardson P.M."/>
            <person name="Rynearson T.A."/>
            <person name="Saito M.A."/>
            <person name="Schwartz D.C."/>
            <person name="Thamatrakoln K."/>
            <person name="Valentin K."/>
            <person name="Vardi A."/>
            <person name="Wilkerson F.P."/>
            <person name="Rokhsar D.S."/>
        </authorList>
    </citation>
    <scope>NUCLEOTIDE SEQUENCE [LARGE SCALE GENOMIC DNA]</scope>
    <source>
        <strain evidence="3 4">CCMP1335</strain>
    </source>
</reference>
<dbReference type="OMA" id="KSTWIVE"/>
<accession>B8C6R1</accession>
<proteinExistence type="predicted"/>
<sequence>MNGTSSLTTETHRVVQRYDEALQQVASLTREIRKLKDELRRNQIDSLELVGQYEDELALQSEMVTNLKKERHEQDLAEQTKRQVSTRDVATWIGQSDFVSKETELENVIDLLEDEIQGLKQSSRKQRDDFQRQSIVNQAAVNHLAREDLCNEVHDVITELNMDNERLRQEFSAVLSEMEKIQVSREVQGKELARTKRELDFLRYRDKLMRQRQMQLIAEDASRNANTSKDTSNNDKADEAISDSLEEYFTQCFKNSQR</sequence>
<dbReference type="eggNOG" id="ENOG502TBDD">
    <property type="taxonomic scope" value="Eukaryota"/>
</dbReference>
<dbReference type="KEGG" id="tps:THAPSDRAFT_7513"/>
<evidence type="ECO:0000256" key="1">
    <source>
        <dbReference type="SAM" id="Coils"/>
    </source>
</evidence>
<feature type="coiled-coil region" evidence="1">
    <location>
        <begin position="18"/>
        <end position="70"/>
    </location>
</feature>
<evidence type="ECO:0000256" key="2">
    <source>
        <dbReference type="SAM" id="MobiDB-lite"/>
    </source>
</evidence>
<name>B8C6R1_THAPS</name>
<dbReference type="EMBL" id="CM000644">
    <property type="protein sequence ID" value="EED90615.1"/>
    <property type="molecule type" value="Genomic_DNA"/>
</dbReference>